<evidence type="ECO:0000259" key="8">
    <source>
        <dbReference type="SMART" id="SM00014"/>
    </source>
</evidence>
<dbReference type="InterPro" id="IPR000326">
    <property type="entry name" value="PAP2/HPO"/>
</dbReference>
<dbReference type="Pfam" id="PF01569">
    <property type="entry name" value="PAP2"/>
    <property type="match status" value="1"/>
</dbReference>
<gene>
    <name evidence="9" type="ORF">FPZ44_02450</name>
</gene>
<keyword evidence="2" id="KW-1003">Cell membrane</keyword>
<keyword evidence="5 7" id="KW-1133">Transmembrane helix</keyword>
<reference evidence="9 10" key="1">
    <citation type="submission" date="2019-07" db="EMBL/GenBank/DDBJ databases">
        <authorList>
            <person name="Kim J."/>
        </authorList>
    </citation>
    <scope>NUCLEOTIDE SEQUENCE [LARGE SCALE GENOMIC DNA]</scope>
    <source>
        <strain evidence="9 10">N4</strain>
    </source>
</reference>
<evidence type="ECO:0000256" key="6">
    <source>
        <dbReference type="ARBA" id="ARBA00023136"/>
    </source>
</evidence>
<keyword evidence="4" id="KW-0378">Hydrolase</keyword>
<comment type="subcellular location">
    <subcellularLocation>
        <location evidence="1">Cell membrane</location>
        <topology evidence="1">Multi-pass membrane protein</topology>
    </subcellularLocation>
</comment>
<keyword evidence="3 7" id="KW-0812">Transmembrane</keyword>
<evidence type="ECO:0000313" key="9">
    <source>
        <dbReference type="EMBL" id="TVX92014.1"/>
    </source>
</evidence>
<evidence type="ECO:0000256" key="3">
    <source>
        <dbReference type="ARBA" id="ARBA00022692"/>
    </source>
</evidence>
<dbReference type="PANTHER" id="PTHR14969">
    <property type="entry name" value="SPHINGOSINE-1-PHOSPHATE PHOSPHOHYDROLASE"/>
    <property type="match status" value="1"/>
</dbReference>
<dbReference type="AlphaFoldDB" id="A0A559IWK9"/>
<evidence type="ECO:0000256" key="2">
    <source>
        <dbReference type="ARBA" id="ARBA00022475"/>
    </source>
</evidence>
<dbReference type="OrthoDB" id="9789113at2"/>
<dbReference type="SMART" id="SM00014">
    <property type="entry name" value="acidPPc"/>
    <property type="match status" value="1"/>
</dbReference>
<feature type="domain" description="Phosphatidic acid phosphatase type 2/haloperoxidase" evidence="8">
    <location>
        <begin position="62"/>
        <end position="171"/>
    </location>
</feature>
<feature type="transmembrane region" description="Helical" evidence="7">
    <location>
        <begin position="130"/>
        <end position="148"/>
    </location>
</feature>
<dbReference type="Proteomes" id="UP000318102">
    <property type="component" value="Unassembled WGS sequence"/>
</dbReference>
<dbReference type="GO" id="GO:0005886">
    <property type="term" value="C:plasma membrane"/>
    <property type="evidence" value="ECO:0007669"/>
    <property type="project" value="UniProtKB-SubCell"/>
</dbReference>
<sequence>MTRLLSWLLQCERQLFFWINHRMHHRITSFVLYSFTHLGGATFTIACSSLIALFSPAPWSMAGWQALLALGISHIPVVLIKKVYPRLRPHVAMPDIRTFRKPLVDHSFPSGHSTAAFSIIVPFIALVPQLGWILIPAAGIVALSRMYLGLHYPSDCLAGAILGAGTAALIVSLWPSNLMDYSFV</sequence>
<feature type="transmembrane region" description="Helical" evidence="7">
    <location>
        <begin position="155"/>
        <end position="174"/>
    </location>
</feature>
<proteinExistence type="predicted"/>
<protein>
    <submittedName>
        <fullName evidence="9">Phosphatase PAP2 family protein</fullName>
    </submittedName>
</protein>
<dbReference type="CDD" id="cd01610">
    <property type="entry name" value="PAP2_like"/>
    <property type="match status" value="1"/>
</dbReference>
<dbReference type="GO" id="GO:0016787">
    <property type="term" value="F:hydrolase activity"/>
    <property type="evidence" value="ECO:0007669"/>
    <property type="project" value="UniProtKB-KW"/>
</dbReference>
<feature type="transmembrane region" description="Helical" evidence="7">
    <location>
        <begin position="61"/>
        <end position="80"/>
    </location>
</feature>
<evidence type="ECO:0000313" key="10">
    <source>
        <dbReference type="Proteomes" id="UP000318102"/>
    </source>
</evidence>
<dbReference type="Gene3D" id="1.20.144.10">
    <property type="entry name" value="Phosphatidic acid phosphatase type 2/haloperoxidase"/>
    <property type="match status" value="1"/>
</dbReference>
<dbReference type="SUPFAM" id="SSF48317">
    <property type="entry name" value="Acid phosphatase/Vanadium-dependent haloperoxidase"/>
    <property type="match status" value="1"/>
</dbReference>
<feature type="transmembrane region" description="Helical" evidence="7">
    <location>
        <begin position="30"/>
        <end position="55"/>
    </location>
</feature>
<accession>A0A559IWK9</accession>
<evidence type="ECO:0000256" key="4">
    <source>
        <dbReference type="ARBA" id="ARBA00022801"/>
    </source>
</evidence>
<dbReference type="RefSeq" id="WP_144987068.1">
    <property type="nucleotide sequence ID" value="NZ_VNJK01000001.1"/>
</dbReference>
<keyword evidence="10" id="KW-1185">Reference proteome</keyword>
<dbReference type="EMBL" id="VNJK01000001">
    <property type="protein sequence ID" value="TVX92014.1"/>
    <property type="molecule type" value="Genomic_DNA"/>
</dbReference>
<organism evidence="9 10">
    <name type="scientific">Paenibacillus agilis</name>
    <dbReference type="NCBI Taxonomy" id="3020863"/>
    <lineage>
        <taxon>Bacteria</taxon>
        <taxon>Bacillati</taxon>
        <taxon>Bacillota</taxon>
        <taxon>Bacilli</taxon>
        <taxon>Bacillales</taxon>
        <taxon>Paenibacillaceae</taxon>
        <taxon>Paenibacillus</taxon>
    </lineage>
</organism>
<name>A0A559IWK9_9BACL</name>
<dbReference type="PANTHER" id="PTHR14969:SF62">
    <property type="entry name" value="DECAPRENYLPHOSPHORYL-5-PHOSPHORIBOSE PHOSPHATASE RV3807C-RELATED"/>
    <property type="match status" value="1"/>
</dbReference>
<keyword evidence="6 7" id="KW-0472">Membrane</keyword>
<evidence type="ECO:0000256" key="1">
    <source>
        <dbReference type="ARBA" id="ARBA00004651"/>
    </source>
</evidence>
<comment type="caution">
    <text evidence="9">The sequence shown here is derived from an EMBL/GenBank/DDBJ whole genome shotgun (WGS) entry which is preliminary data.</text>
</comment>
<evidence type="ECO:0000256" key="7">
    <source>
        <dbReference type="SAM" id="Phobius"/>
    </source>
</evidence>
<evidence type="ECO:0000256" key="5">
    <source>
        <dbReference type="ARBA" id="ARBA00022989"/>
    </source>
</evidence>
<dbReference type="InterPro" id="IPR036938">
    <property type="entry name" value="PAP2/HPO_sf"/>
</dbReference>